<dbReference type="SUPFAM" id="SSF89372">
    <property type="entry name" value="Fucose-specific lectin"/>
    <property type="match status" value="2"/>
</dbReference>
<comment type="caution">
    <text evidence="2">The sequence shown here is derived from an EMBL/GenBank/DDBJ whole genome shotgun (WGS) entry which is preliminary data.</text>
</comment>
<dbReference type="Gene3D" id="2.120.10.70">
    <property type="entry name" value="Fucose-specific lectin"/>
    <property type="match status" value="1"/>
</dbReference>
<feature type="chain" id="PRO_5015756509" description="Exo-alpha-sialidase" evidence="1">
    <location>
        <begin position="21"/>
        <end position="395"/>
    </location>
</feature>
<name>A0A2T3W8Z9_9DEIO</name>
<feature type="signal peptide" evidence="1">
    <location>
        <begin position="1"/>
        <end position="20"/>
    </location>
</feature>
<dbReference type="Proteomes" id="UP000240317">
    <property type="component" value="Unassembled WGS sequence"/>
</dbReference>
<dbReference type="RefSeq" id="WP_107137827.1">
    <property type="nucleotide sequence ID" value="NZ_PYSV01000007.1"/>
</dbReference>
<evidence type="ECO:0000313" key="2">
    <source>
        <dbReference type="EMBL" id="PTA68233.1"/>
    </source>
</evidence>
<organism evidence="2 3">
    <name type="scientific">Deinococcus arcticus</name>
    <dbReference type="NCBI Taxonomy" id="2136176"/>
    <lineage>
        <taxon>Bacteria</taxon>
        <taxon>Thermotogati</taxon>
        <taxon>Deinococcota</taxon>
        <taxon>Deinococci</taxon>
        <taxon>Deinococcales</taxon>
        <taxon>Deinococcaceae</taxon>
        <taxon>Deinococcus</taxon>
    </lineage>
</organism>
<dbReference type="AlphaFoldDB" id="A0A2T3W8Z9"/>
<dbReference type="OrthoDB" id="61209at2"/>
<sequence length="395" mass="43248">MLRRAALLTLALPFLTAALAGGAAPHAPGVALPVPHLSAPVREVALVAAPDGTLHLGAVVDSGRFNSGRGTFTGRVVRVWRAQRGAWQPLGGVLNYRQPRPASNLNLVLDEQGRPAAVWNENYGDNDIVELRAWREGEGWTDWGTRYLGDDLPYAARTRAVAAWRGEVVLAWGEYLRKPDGSQLTVRRWDPAQKSWVRGPAFNDLRAFSRTPALALTRSGQPVVAWLQGEVTESRVLASRWDGARWQALGGALNDGPAYVASTRMVLDGQDRPTVAWLQQVQGQDTLLARRWNGAHWVPMGGALSRLYASAPALATDPAGHAVLAWVEERIGDGLGQIHAARWNGQTWAAWPVLNRNARRDARSPAVAVDRQGRVTVAWREDVGGRYTLQVQRLR</sequence>
<gene>
    <name evidence="2" type="ORF">C8263_09270</name>
</gene>
<proteinExistence type="predicted"/>
<reference evidence="2 3" key="1">
    <citation type="submission" date="2018-03" db="EMBL/GenBank/DDBJ databases">
        <title>Draft genome of Deinococcus sp. OD32.</title>
        <authorList>
            <person name="Wang X.-P."/>
            <person name="Du Z.-J."/>
        </authorList>
    </citation>
    <scope>NUCLEOTIDE SEQUENCE [LARGE SCALE GENOMIC DNA]</scope>
    <source>
        <strain evidence="2 3">OD32</strain>
    </source>
</reference>
<keyword evidence="1" id="KW-0732">Signal</keyword>
<accession>A0A2T3W8Z9</accession>
<dbReference type="EMBL" id="PYSV01000007">
    <property type="protein sequence ID" value="PTA68233.1"/>
    <property type="molecule type" value="Genomic_DNA"/>
</dbReference>
<protein>
    <recommendedName>
        <fullName evidence="4">Exo-alpha-sialidase</fullName>
    </recommendedName>
</protein>
<evidence type="ECO:0008006" key="4">
    <source>
        <dbReference type="Google" id="ProtNLM"/>
    </source>
</evidence>
<keyword evidence="3" id="KW-1185">Reference proteome</keyword>
<evidence type="ECO:0000313" key="3">
    <source>
        <dbReference type="Proteomes" id="UP000240317"/>
    </source>
</evidence>
<evidence type="ECO:0000256" key="1">
    <source>
        <dbReference type="SAM" id="SignalP"/>
    </source>
</evidence>